<dbReference type="PANTHER" id="PTHR48480:SF2">
    <property type="entry name" value="PEPTIDASE D"/>
    <property type="match status" value="1"/>
</dbReference>
<gene>
    <name evidence="9" type="ORF">XENORESO_013732</name>
</gene>
<dbReference type="InterPro" id="IPR036005">
    <property type="entry name" value="Creatinase/aminopeptidase-like"/>
</dbReference>
<evidence type="ECO:0000313" key="10">
    <source>
        <dbReference type="Proteomes" id="UP001444071"/>
    </source>
</evidence>
<evidence type="ECO:0000256" key="5">
    <source>
        <dbReference type="ARBA" id="ARBA00023049"/>
    </source>
</evidence>
<keyword evidence="5" id="KW-0482">Metalloprotease</keyword>
<evidence type="ECO:0000256" key="4">
    <source>
        <dbReference type="ARBA" id="ARBA00022801"/>
    </source>
</evidence>
<proteinExistence type="inferred from homology"/>
<feature type="non-terminal residue" evidence="9">
    <location>
        <position position="195"/>
    </location>
</feature>
<keyword evidence="6" id="KW-0464">Manganese</keyword>
<evidence type="ECO:0000256" key="2">
    <source>
        <dbReference type="ARBA" id="ARBA00022670"/>
    </source>
</evidence>
<comment type="cofactor">
    <cofactor evidence="1">
        <name>Mn(2+)</name>
        <dbReference type="ChEBI" id="CHEBI:29035"/>
    </cofactor>
</comment>
<comment type="similarity">
    <text evidence="7">Belongs to the peptidase M24B family.</text>
</comment>
<keyword evidence="10" id="KW-1185">Reference proteome</keyword>
<dbReference type="PANTHER" id="PTHR48480">
    <property type="match status" value="1"/>
</dbReference>
<evidence type="ECO:0000256" key="3">
    <source>
        <dbReference type="ARBA" id="ARBA00022723"/>
    </source>
</evidence>
<keyword evidence="2" id="KW-0645">Protease</keyword>
<comment type="caution">
    <text evidence="9">The sequence shown here is derived from an EMBL/GenBank/DDBJ whole genome shotgun (WGS) entry which is preliminary data.</text>
</comment>
<dbReference type="InterPro" id="IPR001131">
    <property type="entry name" value="Peptidase_M24B_aminopep-P_CS"/>
</dbReference>
<dbReference type="Pfam" id="PF00557">
    <property type="entry name" value="Peptidase_M24"/>
    <property type="match status" value="1"/>
</dbReference>
<organism evidence="9 10">
    <name type="scientific">Xenotaenia resolanae</name>
    <dbReference type="NCBI Taxonomy" id="208358"/>
    <lineage>
        <taxon>Eukaryota</taxon>
        <taxon>Metazoa</taxon>
        <taxon>Chordata</taxon>
        <taxon>Craniata</taxon>
        <taxon>Vertebrata</taxon>
        <taxon>Euteleostomi</taxon>
        <taxon>Actinopterygii</taxon>
        <taxon>Neopterygii</taxon>
        <taxon>Teleostei</taxon>
        <taxon>Neoteleostei</taxon>
        <taxon>Acanthomorphata</taxon>
        <taxon>Ovalentaria</taxon>
        <taxon>Atherinomorphae</taxon>
        <taxon>Cyprinodontiformes</taxon>
        <taxon>Goodeidae</taxon>
        <taxon>Xenotaenia</taxon>
    </lineage>
</organism>
<evidence type="ECO:0000313" key="9">
    <source>
        <dbReference type="EMBL" id="MEQ2265854.1"/>
    </source>
</evidence>
<keyword evidence="3 7" id="KW-0479">Metal-binding</keyword>
<accession>A0ABV0W9E5</accession>
<dbReference type="Proteomes" id="UP001444071">
    <property type="component" value="Unassembled WGS sequence"/>
</dbReference>
<sequence length="195" mass="21726">MELEVLRYTNRISSDAHKMVMKNAKPGKKEYEMESLFQHYCYSKGGMRHTSYTCICGTGNNSSVLHYGHAGAPNDKTIEDGDMCLFDMGGEYYCYSSDITCSFPANGKFTADQRAIYEAVLKSSRSVMAALKPGVKWTDMHRLADRVHLEELVKIGILHGNVEDMLKVHLGSVFMPHGLGHLLGIDVHDVGGYPE</sequence>
<dbReference type="PROSITE" id="PS00491">
    <property type="entry name" value="PROLINE_PEPTIDASE"/>
    <property type="match status" value="1"/>
</dbReference>
<dbReference type="EMBL" id="JAHRIM010034286">
    <property type="protein sequence ID" value="MEQ2265854.1"/>
    <property type="molecule type" value="Genomic_DNA"/>
</dbReference>
<evidence type="ECO:0000256" key="1">
    <source>
        <dbReference type="ARBA" id="ARBA00001936"/>
    </source>
</evidence>
<dbReference type="Gene3D" id="3.90.230.10">
    <property type="entry name" value="Creatinase/methionine aminopeptidase superfamily"/>
    <property type="match status" value="1"/>
</dbReference>
<keyword evidence="4" id="KW-0378">Hydrolase</keyword>
<feature type="domain" description="Peptidase M24" evidence="8">
    <location>
        <begin position="6"/>
        <end position="190"/>
    </location>
</feature>
<dbReference type="InterPro" id="IPR052433">
    <property type="entry name" value="X-Pro_dipept-like"/>
</dbReference>
<protein>
    <recommendedName>
        <fullName evidence="8">Peptidase M24 domain-containing protein</fullName>
    </recommendedName>
</protein>
<evidence type="ECO:0000259" key="8">
    <source>
        <dbReference type="Pfam" id="PF00557"/>
    </source>
</evidence>
<dbReference type="SUPFAM" id="SSF55920">
    <property type="entry name" value="Creatinase/aminopeptidase"/>
    <property type="match status" value="1"/>
</dbReference>
<evidence type="ECO:0000256" key="6">
    <source>
        <dbReference type="ARBA" id="ARBA00023211"/>
    </source>
</evidence>
<evidence type="ECO:0000256" key="7">
    <source>
        <dbReference type="RuleBase" id="RU000590"/>
    </source>
</evidence>
<name>A0ABV0W9E5_9TELE</name>
<dbReference type="CDD" id="cd01087">
    <property type="entry name" value="Prolidase"/>
    <property type="match status" value="1"/>
</dbReference>
<reference evidence="9 10" key="1">
    <citation type="submission" date="2021-06" db="EMBL/GenBank/DDBJ databases">
        <authorList>
            <person name="Palmer J.M."/>
        </authorList>
    </citation>
    <scope>NUCLEOTIDE SEQUENCE [LARGE SCALE GENOMIC DNA]</scope>
    <source>
        <strain evidence="9 10">XR_2019</strain>
        <tissue evidence="9">Muscle</tissue>
    </source>
</reference>
<dbReference type="InterPro" id="IPR000994">
    <property type="entry name" value="Pept_M24"/>
</dbReference>